<dbReference type="EC" id="3.1.4.-" evidence="2"/>
<dbReference type="SUPFAM" id="SSF56300">
    <property type="entry name" value="Metallo-dependent phosphatases"/>
    <property type="match status" value="1"/>
</dbReference>
<organism evidence="4">
    <name type="scientific">Candidatus Electrothrix aestuarii</name>
    <dbReference type="NCBI Taxonomy" id="3062594"/>
    <lineage>
        <taxon>Bacteria</taxon>
        <taxon>Pseudomonadati</taxon>
        <taxon>Thermodesulfobacteriota</taxon>
        <taxon>Desulfobulbia</taxon>
        <taxon>Desulfobulbales</taxon>
        <taxon>Desulfobulbaceae</taxon>
        <taxon>Candidatus Electrothrix</taxon>
    </lineage>
</organism>
<comment type="cofactor">
    <cofactor evidence="2">
        <name>a divalent metal cation</name>
        <dbReference type="ChEBI" id="CHEBI:60240"/>
    </cofactor>
</comment>
<reference evidence="4" key="2">
    <citation type="submission" date="2024-06" db="EMBL/GenBank/DDBJ databases">
        <authorList>
            <person name="Plum-Jensen L.E."/>
            <person name="Schramm A."/>
            <person name="Marshall I.P.G."/>
        </authorList>
    </citation>
    <scope>NUCLEOTIDE SEQUENCE</scope>
    <source>
        <strain evidence="4">Rat1</strain>
    </source>
</reference>
<evidence type="ECO:0000256" key="1">
    <source>
        <dbReference type="ARBA" id="ARBA00008950"/>
    </source>
</evidence>
<evidence type="ECO:0000256" key="2">
    <source>
        <dbReference type="RuleBase" id="RU362039"/>
    </source>
</evidence>
<gene>
    <name evidence="4" type="ORF">Q3M24_05100</name>
</gene>
<sequence length="170" mass="18818">MTEIIKAGILSDTHLSRPSREYIDAVQQCFADCHVIIHAGDLTDISVLDVFSDKTVYAVHGNCCGRSAHTSLPRERTFQLGKFTIGLLHGYSLGRYADSIESGFWNVFPEADCIIYGHTHDPVCKHVAGKLIINPGAFQVNSWYSTPAPYVVLEASQELKGKICEYRPTS</sequence>
<reference evidence="4" key="1">
    <citation type="journal article" date="2024" name="Syst. Appl. Microbiol.">
        <title>First single-strain enrichments of Electrothrix cable bacteria, description of E. aestuarii sp. nov. and E. rattekaaiensis sp. nov., and proposal of a cable bacteria taxonomy following the rules of the SeqCode.</title>
        <authorList>
            <person name="Plum-Jensen L.E."/>
            <person name="Schramm A."/>
            <person name="Marshall I.P.G."/>
        </authorList>
    </citation>
    <scope>NUCLEOTIDE SEQUENCE</scope>
    <source>
        <strain evidence="4">Rat1</strain>
    </source>
</reference>
<keyword evidence="2" id="KW-0479">Metal-binding</keyword>
<evidence type="ECO:0000259" key="3">
    <source>
        <dbReference type="Pfam" id="PF12850"/>
    </source>
</evidence>
<name>A0AAU8LX56_9BACT</name>
<dbReference type="GO" id="GO:0046872">
    <property type="term" value="F:metal ion binding"/>
    <property type="evidence" value="ECO:0007669"/>
    <property type="project" value="UniProtKB-KW"/>
</dbReference>
<protein>
    <recommendedName>
        <fullName evidence="2">Phosphoesterase</fullName>
        <ecNumber evidence="2">3.1.4.-</ecNumber>
    </recommendedName>
</protein>
<dbReference type="InterPro" id="IPR029052">
    <property type="entry name" value="Metallo-depent_PP-like"/>
</dbReference>
<proteinExistence type="inferred from homology"/>
<feature type="domain" description="Calcineurin-like phosphoesterase" evidence="3">
    <location>
        <begin position="6"/>
        <end position="156"/>
    </location>
</feature>
<dbReference type="InterPro" id="IPR000979">
    <property type="entry name" value="Phosphodiesterase_MJ0936/Vps29"/>
</dbReference>
<dbReference type="InterPro" id="IPR024654">
    <property type="entry name" value="Calcineurin-like_PHP_lpxH"/>
</dbReference>
<dbReference type="Gene3D" id="3.60.21.10">
    <property type="match status" value="1"/>
</dbReference>
<comment type="similarity">
    <text evidence="1 2">Belongs to the metallophosphoesterase superfamily. YfcE family.</text>
</comment>
<dbReference type="Pfam" id="PF12850">
    <property type="entry name" value="Metallophos_2"/>
    <property type="match status" value="1"/>
</dbReference>
<dbReference type="AlphaFoldDB" id="A0AAU8LX56"/>
<dbReference type="PANTHER" id="PTHR11124">
    <property type="entry name" value="VACUOLAR SORTING PROTEIN VPS29"/>
    <property type="match status" value="1"/>
</dbReference>
<evidence type="ECO:0000313" key="4">
    <source>
        <dbReference type="EMBL" id="XCN74136.1"/>
    </source>
</evidence>
<dbReference type="EMBL" id="CP159373">
    <property type="protein sequence ID" value="XCN74136.1"/>
    <property type="molecule type" value="Genomic_DNA"/>
</dbReference>
<dbReference type="GO" id="GO:0016787">
    <property type="term" value="F:hydrolase activity"/>
    <property type="evidence" value="ECO:0007669"/>
    <property type="project" value="UniProtKB-UniRule"/>
</dbReference>
<accession>A0AAU8LX56</accession>
<dbReference type="NCBIfam" id="TIGR00040">
    <property type="entry name" value="yfcE"/>
    <property type="match status" value="1"/>
</dbReference>
<dbReference type="KEGG" id="eaj:Q3M24_05100"/>